<keyword evidence="5" id="KW-0406">Ion transport</keyword>
<dbReference type="InterPro" id="IPR013099">
    <property type="entry name" value="K_chnl_dom"/>
</dbReference>
<evidence type="ECO:0000256" key="5">
    <source>
        <dbReference type="ARBA" id="ARBA00023065"/>
    </source>
</evidence>
<sequence>MNFKKSFIFNKYFLTILDNIVATREHLKNINENDFKKVKYLKITYFSIIFFFSIFSILSTTILAIFIQSQKNEFLSKFVGVSEIITLFILFIDYFLWMWSQPIRNKKEKRFSRIRFLFSVLSFNLILSILPSLYSFNLLTSENMHVQWITTLKSFKFLRIIRIILLLNIFSSFSSLFSVFKTQKTILTNIFIFIIIIIVLFSLVIWDAELDYIKIHNIPLEDQSSYVNSFSKALYFTTITLTTIGYGDITPHSDIARSLVVIMSIIGIAIFAIPSGVIAGAFLTKVQTKIEKKEQKKKNNTSKE</sequence>
<evidence type="ECO:0000256" key="8">
    <source>
        <dbReference type="SAM" id="Phobius"/>
    </source>
</evidence>
<dbReference type="Gene3D" id="1.10.287.70">
    <property type="match status" value="1"/>
</dbReference>
<evidence type="ECO:0000259" key="9">
    <source>
        <dbReference type="Pfam" id="PF07885"/>
    </source>
</evidence>
<evidence type="ECO:0000256" key="7">
    <source>
        <dbReference type="ARBA" id="ARBA00023303"/>
    </source>
</evidence>
<evidence type="ECO:0000256" key="2">
    <source>
        <dbReference type="ARBA" id="ARBA00022448"/>
    </source>
</evidence>
<dbReference type="PANTHER" id="PTHR11537:SF254">
    <property type="entry name" value="POTASSIUM VOLTAGE-GATED CHANNEL PROTEIN SHAB"/>
    <property type="match status" value="1"/>
</dbReference>
<feature type="domain" description="Potassium channel" evidence="9">
    <location>
        <begin position="198"/>
        <end position="279"/>
    </location>
</feature>
<dbReference type="RefSeq" id="WP_027123220.1">
    <property type="nucleotide sequence ID" value="NZ_CP103423.1"/>
</dbReference>
<dbReference type="Pfam" id="PF07885">
    <property type="entry name" value="Ion_trans_2"/>
    <property type="match status" value="1"/>
</dbReference>
<dbReference type="SUPFAM" id="SSF81324">
    <property type="entry name" value="Voltage-gated potassium channels"/>
    <property type="match status" value="1"/>
</dbReference>
<feature type="transmembrane region" description="Helical" evidence="8">
    <location>
        <begin position="157"/>
        <end position="179"/>
    </location>
</feature>
<feature type="transmembrane region" description="Helical" evidence="8">
    <location>
        <begin position="74"/>
        <end position="96"/>
    </location>
</feature>
<evidence type="ECO:0000313" key="11">
    <source>
        <dbReference type="Proteomes" id="UP001058364"/>
    </source>
</evidence>
<feature type="transmembrane region" description="Helical" evidence="8">
    <location>
        <begin position="45"/>
        <end position="68"/>
    </location>
</feature>
<keyword evidence="6 8" id="KW-0472">Membrane</keyword>
<accession>A0ABY5TXZ0</accession>
<keyword evidence="3 8" id="KW-0812">Transmembrane</keyword>
<keyword evidence="2" id="KW-0813">Transport</keyword>
<dbReference type="Proteomes" id="UP001058364">
    <property type="component" value="Chromosome"/>
</dbReference>
<dbReference type="PRINTS" id="PR00169">
    <property type="entry name" value="KCHANNEL"/>
</dbReference>
<comment type="subcellular location">
    <subcellularLocation>
        <location evidence="1">Membrane</location>
        <topology evidence="1">Multi-pass membrane protein</topology>
    </subcellularLocation>
</comment>
<evidence type="ECO:0000256" key="4">
    <source>
        <dbReference type="ARBA" id="ARBA00022989"/>
    </source>
</evidence>
<reference evidence="10" key="1">
    <citation type="submission" date="2022-08" db="EMBL/GenBank/DDBJ databases">
        <title>Complete genome sequence of Mycoplasma molare type strain H 542.</title>
        <authorList>
            <person name="Spergser J."/>
        </authorList>
    </citation>
    <scope>NUCLEOTIDE SEQUENCE</scope>
    <source>
        <strain evidence="10">H 542</strain>
    </source>
</reference>
<dbReference type="GO" id="GO:0034220">
    <property type="term" value="P:monoatomic ion transmembrane transport"/>
    <property type="evidence" value="ECO:0007669"/>
    <property type="project" value="UniProtKB-KW"/>
</dbReference>
<feature type="transmembrane region" description="Helical" evidence="8">
    <location>
        <begin position="116"/>
        <end position="137"/>
    </location>
</feature>
<gene>
    <name evidence="10" type="ORF">NX772_01235</name>
</gene>
<evidence type="ECO:0000256" key="1">
    <source>
        <dbReference type="ARBA" id="ARBA00004141"/>
    </source>
</evidence>
<evidence type="ECO:0000256" key="3">
    <source>
        <dbReference type="ARBA" id="ARBA00022692"/>
    </source>
</evidence>
<name>A0ABY5TXZ0_9BACT</name>
<proteinExistence type="predicted"/>
<evidence type="ECO:0000313" key="10">
    <source>
        <dbReference type="EMBL" id="UWD34436.1"/>
    </source>
</evidence>
<dbReference type="PANTHER" id="PTHR11537">
    <property type="entry name" value="VOLTAGE-GATED POTASSIUM CHANNEL"/>
    <property type="match status" value="1"/>
</dbReference>
<keyword evidence="4 8" id="KW-1133">Transmembrane helix</keyword>
<feature type="transmembrane region" description="Helical" evidence="8">
    <location>
        <begin position="186"/>
        <end position="206"/>
    </location>
</feature>
<keyword evidence="11" id="KW-1185">Reference proteome</keyword>
<feature type="transmembrane region" description="Helical" evidence="8">
    <location>
        <begin position="259"/>
        <end position="283"/>
    </location>
</feature>
<dbReference type="InterPro" id="IPR028325">
    <property type="entry name" value="VG_K_chnl"/>
</dbReference>
<dbReference type="EMBL" id="CP103423">
    <property type="protein sequence ID" value="UWD34436.1"/>
    <property type="molecule type" value="Genomic_DNA"/>
</dbReference>
<evidence type="ECO:0000256" key="6">
    <source>
        <dbReference type="ARBA" id="ARBA00023136"/>
    </source>
</evidence>
<protein>
    <submittedName>
        <fullName evidence="10">Potassium channel family protein</fullName>
    </submittedName>
</protein>
<organism evidence="10 11">
    <name type="scientific">Mesomycoplasma molare</name>
    <dbReference type="NCBI Taxonomy" id="171288"/>
    <lineage>
        <taxon>Bacteria</taxon>
        <taxon>Bacillati</taxon>
        <taxon>Mycoplasmatota</taxon>
        <taxon>Mycoplasmoidales</taxon>
        <taxon>Metamycoplasmataceae</taxon>
        <taxon>Mesomycoplasma</taxon>
    </lineage>
</organism>
<keyword evidence="7 10" id="KW-0407">Ion channel</keyword>